<accession>A0A1V4J7I2</accession>
<proteinExistence type="predicted"/>
<sequence length="70" mass="7832">MKEYVTSVSKRFCDLHGSQSDCGRLRLLRLFLITSSSHAVVNESPISWTEMSDTCRVIYLGLSRTPPAAL</sequence>
<protein>
    <submittedName>
        <fullName evidence="1">Uncharacterized protein</fullName>
    </submittedName>
</protein>
<dbReference type="Proteomes" id="UP000190648">
    <property type="component" value="Unassembled WGS sequence"/>
</dbReference>
<keyword evidence="2" id="KW-1185">Reference proteome</keyword>
<evidence type="ECO:0000313" key="1">
    <source>
        <dbReference type="EMBL" id="OPJ68116.1"/>
    </source>
</evidence>
<organism evidence="1 2">
    <name type="scientific">Patagioenas fasciata monilis</name>
    <dbReference type="NCBI Taxonomy" id="372326"/>
    <lineage>
        <taxon>Eukaryota</taxon>
        <taxon>Metazoa</taxon>
        <taxon>Chordata</taxon>
        <taxon>Craniata</taxon>
        <taxon>Vertebrata</taxon>
        <taxon>Euteleostomi</taxon>
        <taxon>Archelosauria</taxon>
        <taxon>Archosauria</taxon>
        <taxon>Dinosauria</taxon>
        <taxon>Saurischia</taxon>
        <taxon>Theropoda</taxon>
        <taxon>Coelurosauria</taxon>
        <taxon>Aves</taxon>
        <taxon>Neognathae</taxon>
        <taxon>Neoaves</taxon>
        <taxon>Columbimorphae</taxon>
        <taxon>Columbiformes</taxon>
        <taxon>Columbidae</taxon>
        <taxon>Patagioenas</taxon>
    </lineage>
</organism>
<evidence type="ECO:0000313" key="2">
    <source>
        <dbReference type="Proteomes" id="UP000190648"/>
    </source>
</evidence>
<name>A0A1V4J7I2_PATFA</name>
<reference evidence="1 2" key="1">
    <citation type="submission" date="2016-02" db="EMBL/GenBank/DDBJ databases">
        <title>Band-tailed pigeon sequencing and assembly.</title>
        <authorList>
            <person name="Soares A.E."/>
            <person name="Novak B.J."/>
            <person name="Rice E.S."/>
            <person name="O'Connell B."/>
            <person name="Chang D."/>
            <person name="Weber S."/>
            <person name="Shapiro B."/>
        </authorList>
    </citation>
    <scope>NUCLEOTIDE SEQUENCE [LARGE SCALE GENOMIC DNA]</scope>
    <source>
        <strain evidence="1">BTP2013</strain>
        <tissue evidence="1">Blood</tissue>
    </source>
</reference>
<comment type="caution">
    <text evidence="1">The sequence shown here is derived from an EMBL/GenBank/DDBJ whole genome shotgun (WGS) entry which is preliminary data.</text>
</comment>
<dbReference type="EMBL" id="LSYS01008642">
    <property type="protein sequence ID" value="OPJ68116.1"/>
    <property type="molecule type" value="Genomic_DNA"/>
</dbReference>
<dbReference type="AlphaFoldDB" id="A0A1V4J7I2"/>
<gene>
    <name evidence="1" type="ORF">AV530_013649</name>
</gene>